<accession>X0V6E8</accession>
<protein>
    <submittedName>
        <fullName evidence="1">Uncharacterized protein</fullName>
    </submittedName>
</protein>
<reference evidence="1" key="1">
    <citation type="journal article" date="2014" name="Front. Microbiol.">
        <title>High frequency of phylogenetically diverse reductive dehalogenase-homologous genes in deep subseafloor sedimentary metagenomes.</title>
        <authorList>
            <person name="Kawai M."/>
            <person name="Futagami T."/>
            <person name="Toyoda A."/>
            <person name="Takaki Y."/>
            <person name="Nishi S."/>
            <person name="Hori S."/>
            <person name="Arai W."/>
            <person name="Tsubouchi T."/>
            <person name="Morono Y."/>
            <person name="Uchiyama I."/>
            <person name="Ito T."/>
            <person name="Fujiyama A."/>
            <person name="Inagaki F."/>
            <person name="Takami H."/>
        </authorList>
    </citation>
    <scope>NUCLEOTIDE SEQUENCE</scope>
    <source>
        <strain evidence="1">Expedition CK06-06</strain>
    </source>
</reference>
<dbReference type="EMBL" id="BARS01021822">
    <property type="protein sequence ID" value="GAG08048.1"/>
    <property type="molecule type" value="Genomic_DNA"/>
</dbReference>
<proteinExistence type="predicted"/>
<sequence>DLPARSVFKSQVALSGRGPWWVAFPGSFFGSTRDWGTGSRALIIRSFEATLSGKAYRHPVVSFPAQVVDKARKLAGLNLDLVVPRRVTQFMPGDTIEMDVEWITVPRVADDYYGPNKAFFAHLQENPRSWKTVYREAIGNDLRLSVTGGRALQNYPIVIAAERAKVEVAINGGVGIVPIRFEGLRSAADYTLFRRHNGQLTPLDQSVNGNDFWQTDYDAESNTYKMTFNLPLDGVGESTWILARTNPR</sequence>
<name>X0V6E8_9ZZZZ</name>
<organism evidence="1">
    <name type="scientific">marine sediment metagenome</name>
    <dbReference type="NCBI Taxonomy" id="412755"/>
    <lineage>
        <taxon>unclassified sequences</taxon>
        <taxon>metagenomes</taxon>
        <taxon>ecological metagenomes</taxon>
    </lineage>
</organism>
<feature type="non-terminal residue" evidence="1">
    <location>
        <position position="1"/>
    </location>
</feature>
<comment type="caution">
    <text evidence="1">The sequence shown here is derived from an EMBL/GenBank/DDBJ whole genome shotgun (WGS) entry which is preliminary data.</text>
</comment>
<evidence type="ECO:0000313" key="1">
    <source>
        <dbReference type="EMBL" id="GAG08048.1"/>
    </source>
</evidence>
<dbReference type="AlphaFoldDB" id="X0V6E8"/>
<gene>
    <name evidence="1" type="ORF">S01H1_34987</name>
</gene>